<dbReference type="InterPro" id="IPR028207">
    <property type="entry name" value="DNA_pol_B_palm_palm"/>
</dbReference>
<gene>
    <name evidence="3" type="ORF">NQ317_019793</name>
</gene>
<dbReference type="SUPFAM" id="SSF81585">
    <property type="entry name" value="PsbU/PolX domain-like"/>
    <property type="match status" value="1"/>
</dbReference>
<protein>
    <submittedName>
        <fullName evidence="3">Uncharacterized protein</fullName>
    </submittedName>
</protein>
<dbReference type="Pfam" id="PF10391">
    <property type="entry name" value="DNA_pol_lambd_f"/>
    <property type="match status" value="1"/>
</dbReference>
<sequence>MSFCKLGSYESLENIHEDSTNTAINLLTRVSGIGPAKAHSLVKDGITTIEELKKHTDKLTHHQIIGLRYIEDFEKKIPRSEIEDIEKIIAKELHGIDPDFKITILGARQIESGDVDTLHNTSKSN</sequence>
<proteinExistence type="predicted"/>
<dbReference type="PANTHER" id="PTHR11276">
    <property type="entry name" value="DNA POLYMERASE TYPE-X FAMILY MEMBER"/>
    <property type="match status" value="1"/>
</dbReference>
<dbReference type="InterPro" id="IPR022312">
    <property type="entry name" value="DNA_pol_X"/>
</dbReference>
<name>A0ABQ9JBZ1_9CUCU</name>
<feature type="domain" description="DNA polymerase beta palm" evidence="2">
    <location>
        <begin position="76"/>
        <end position="119"/>
    </location>
</feature>
<evidence type="ECO:0000313" key="4">
    <source>
        <dbReference type="Proteomes" id="UP001162164"/>
    </source>
</evidence>
<dbReference type="PANTHER" id="PTHR11276:SF42">
    <property type="entry name" value="DNA POLYMERASE BETA"/>
    <property type="match status" value="1"/>
</dbReference>
<evidence type="ECO:0000313" key="3">
    <source>
        <dbReference type="EMBL" id="KAJ8975465.1"/>
    </source>
</evidence>
<dbReference type="Gene3D" id="1.10.150.20">
    <property type="entry name" value="5' to 3' exonuclease, C-terminal subdomain"/>
    <property type="match status" value="1"/>
</dbReference>
<keyword evidence="4" id="KW-1185">Reference proteome</keyword>
<feature type="domain" description="DNA polymerase lambda fingers" evidence="1">
    <location>
        <begin position="25"/>
        <end position="74"/>
    </location>
</feature>
<accession>A0ABQ9JBZ1</accession>
<reference evidence="3" key="1">
    <citation type="journal article" date="2023" name="Insect Mol. Biol.">
        <title>Genome sequencing provides insights into the evolution of gene families encoding plant cell wall-degrading enzymes in longhorned beetles.</title>
        <authorList>
            <person name="Shin N.R."/>
            <person name="Okamura Y."/>
            <person name="Kirsch R."/>
            <person name="Pauchet Y."/>
        </authorList>
    </citation>
    <scope>NUCLEOTIDE SEQUENCE</scope>
    <source>
        <strain evidence="3">MMC_N1</strain>
    </source>
</reference>
<dbReference type="Pfam" id="PF14792">
    <property type="entry name" value="DNA_pol_B_palm"/>
    <property type="match status" value="1"/>
</dbReference>
<evidence type="ECO:0000259" key="1">
    <source>
        <dbReference type="Pfam" id="PF10391"/>
    </source>
</evidence>
<comment type="caution">
    <text evidence="3">The sequence shown here is derived from an EMBL/GenBank/DDBJ whole genome shotgun (WGS) entry which is preliminary data.</text>
</comment>
<dbReference type="InterPro" id="IPR018944">
    <property type="entry name" value="DNA_pol_lambd_fingers_domain"/>
</dbReference>
<organism evidence="3 4">
    <name type="scientific">Molorchus minor</name>
    <dbReference type="NCBI Taxonomy" id="1323400"/>
    <lineage>
        <taxon>Eukaryota</taxon>
        <taxon>Metazoa</taxon>
        <taxon>Ecdysozoa</taxon>
        <taxon>Arthropoda</taxon>
        <taxon>Hexapoda</taxon>
        <taxon>Insecta</taxon>
        <taxon>Pterygota</taxon>
        <taxon>Neoptera</taxon>
        <taxon>Endopterygota</taxon>
        <taxon>Coleoptera</taxon>
        <taxon>Polyphaga</taxon>
        <taxon>Cucujiformia</taxon>
        <taxon>Chrysomeloidea</taxon>
        <taxon>Cerambycidae</taxon>
        <taxon>Lamiinae</taxon>
        <taxon>Monochamini</taxon>
        <taxon>Molorchus</taxon>
    </lineage>
</organism>
<dbReference type="Gene3D" id="3.30.460.10">
    <property type="entry name" value="Beta Polymerase, domain 2"/>
    <property type="match status" value="1"/>
</dbReference>
<dbReference type="Proteomes" id="UP001162164">
    <property type="component" value="Unassembled WGS sequence"/>
</dbReference>
<dbReference type="EMBL" id="JAPWTJ010000819">
    <property type="protein sequence ID" value="KAJ8975465.1"/>
    <property type="molecule type" value="Genomic_DNA"/>
</dbReference>
<evidence type="ECO:0000259" key="2">
    <source>
        <dbReference type="Pfam" id="PF14792"/>
    </source>
</evidence>
<dbReference type="InterPro" id="IPR043519">
    <property type="entry name" value="NT_sf"/>
</dbReference>